<feature type="domain" description="N-acetyltransferase" evidence="1">
    <location>
        <begin position="17"/>
        <end position="156"/>
    </location>
</feature>
<dbReference type="RefSeq" id="WP_139672899.1">
    <property type="nucleotide sequence ID" value="NZ_VDMN01000001.1"/>
</dbReference>
<dbReference type="AlphaFoldDB" id="A0A5C4XQ11"/>
<gene>
    <name evidence="2" type="ORF">FHP24_03480</name>
</gene>
<sequence length="201" mass="22706">MLNPFASGLTLLKGHFLRLEQLREDHFEDLARAAADERIWQYLAADGSTSQGFNSWFASTLELQHQRNLVAFAVILDKTNKSIGSTGFKNISIPHCRVGLGTTWLNPQFWGTGANSELTYLVLRYLFEDLSINRCEVRIHCGNSRNRNFMKTIGMVHEGILRQNWQGRGEQAVDLAVGSILSAEWPEVASKLLERLRQSVS</sequence>
<evidence type="ECO:0000313" key="3">
    <source>
        <dbReference type="Proteomes" id="UP000311605"/>
    </source>
</evidence>
<dbReference type="EMBL" id="VDMN01000001">
    <property type="protein sequence ID" value="TNM65349.1"/>
    <property type="molecule type" value="Genomic_DNA"/>
</dbReference>
<proteinExistence type="predicted"/>
<dbReference type="PANTHER" id="PTHR43610">
    <property type="entry name" value="BLL6696 PROTEIN"/>
    <property type="match status" value="1"/>
</dbReference>
<keyword evidence="3" id="KW-1185">Reference proteome</keyword>
<protein>
    <submittedName>
        <fullName evidence="2">GNAT family N-acetyltransferase</fullName>
    </submittedName>
</protein>
<evidence type="ECO:0000313" key="2">
    <source>
        <dbReference type="EMBL" id="TNM65349.1"/>
    </source>
</evidence>
<dbReference type="InterPro" id="IPR000182">
    <property type="entry name" value="GNAT_dom"/>
</dbReference>
<evidence type="ECO:0000259" key="1">
    <source>
        <dbReference type="Pfam" id="PF13302"/>
    </source>
</evidence>
<comment type="caution">
    <text evidence="2">The sequence shown here is derived from an EMBL/GenBank/DDBJ whole genome shotgun (WGS) entry which is preliminary data.</text>
</comment>
<reference evidence="2 3" key="1">
    <citation type="submission" date="2019-06" db="EMBL/GenBank/DDBJ databases">
        <title>The draft genome of Rhizobium smilacinae PTYR-5.</title>
        <authorList>
            <person name="Liu L."/>
            <person name="Li L."/>
            <person name="Zhang X."/>
        </authorList>
    </citation>
    <scope>NUCLEOTIDE SEQUENCE [LARGE SCALE GENOMIC DNA]</scope>
    <source>
        <strain evidence="2 3">PTYR-5</strain>
    </source>
</reference>
<dbReference type="InterPro" id="IPR016181">
    <property type="entry name" value="Acyl_CoA_acyltransferase"/>
</dbReference>
<dbReference type="Gene3D" id="3.40.630.30">
    <property type="match status" value="1"/>
</dbReference>
<dbReference type="OrthoDB" id="5295305at2"/>
<dbReference type="Proteomes" id="UP000311605">
    <property type="component" value="Unassembled WGS sequence"/>
</dbReference>
<organism evidence="2 3">
    <name type="scientific">Aliirhizobium smilacinae</name>
    <dbReference type="NCBI Taxonomy" id="1395944"/>
    <lineage>
        <taxon>Bacteria</taxon>
        <taxon>Pseudomonadati</taxon>
        <taxon>Pseudomonadota</taxon>
        <taxon>Alphaproteobacteria</taxon>
        <taxon>Hyphomicrobiales</taxon>
        <taxon>Rhizobiaceae</taxon>
        <taxon>Aliirhizobium</taxon>
    </lineage>
</organism>
<dbReference type="Pfam" id="PF13302">
    <property type="entry name" value="Acetyltransf_3"/>
    <property type="match status" value="1"/>
</dbReference>
<accession>A0A5C4XQ11</accession>
<keyword evidence="2" id="KW-0808">Transferase</keyword>
<name>A0A5C4XQ11_9HYPH</name>
<dbReference type="GO" id="GO:0016747">
    <property type="term" value="F:acyltransferase activity, transferring groups other than amino-acyl groups"/>
    <property type="evidence" value="ECO:0007669"/>
    <property type="project" value="InterPro"/>
</dbReference>
<dbReference type="PANTHER" id="PTHR43610:SF1">
    <property type="entry name" value="N-ACETYLTRANSFERASE DOMAIN-CONTAINING PROTEIN"/>
    <property type="match status" value="1"/>
</dbReference>
<dbReference type="SUPFAM" id="SSF55729">
    <property type="entry name" value="Acyl-CoA N-acyltransferases (Nat)"/>
    <property type="match status" value="1"/>
</dbReference>